<sequence length="164" mass="17815">MPDLRWDEVKPFFDPELMGSLPDGCVPGTAVEDWQALLDLIRTSGWRWELTRGGTPVPGPLPTAEELLARQDGEVLGLLAVWPTPGVRVNFWPFSAEDVDYDFDLRELQGQAGVDAVCGFLAAVGRRLGKRAGMGGEGSGGHPVLAYDPEVDRVVLPEDSPGFR</sequence>
<dbReference type="RefSeq" id="WP_033433303.1">
    <property type="nucleotide sequence ID" value="NZ_CP034550.1"/>
</dbReference>
<proteinExistence type="predicted"/>
<protein>
    <submittedName>
        <fullName evidence="1">Uncharacterized protein</fullName>
    </submittedName>
</protein>
<evidence type="ECO:0000313" key="1">
    <source>
        <dbReference type="EMBL" id="QFZ17055.1"/>
    </source>
</evidence>
<reference evidence="2" key="1">
    <citation type="journal article" date="2021" name="Curr. Microbiol.">
        <title>Complete genome of nocamycin-producing strain Saccharothrix syringae NRRL B-16468 reveals the biosynthetic potential for secondary metabolites.</title>
        <authorList>
            <person name="Mo X."/>
            <person name="Yang S."/>
        </authorList>
    </citation>
    <scope>NUCLEOTIDE SEQUENCE [LARGE SCALE GENOMIC DNA]</scope>
    <source>
        <strain evidence="2">ATCC 51364 / DSM 43886 / JCM 6844 / KCTC 9398 / NBRC 14523 / NRRL B-16468 / INA 2240</strain>
    </source>
</reference>
<organism evidence="1 2">
    <name type="scientific">Saccharothrix syringae</name>
    <name type="common">Nocardiopsis syringae</name>
    <dbReference type="NCBI Taxonomy" id="103733"/>
    <lineage>
        <taxon>Bacteria</taxon>
        <taxon>Bacillati</taxon>
        <taxon>Actinomycetota</taxon>
        <taxon>Actinomycetes</taxon>
        <taxon>Pseudonocardiales</taxon>
        <taxon>Pseudonocardiaceae</taxon>
        <taxon>Saccharothrix</taxon>
    </lineage>
</organism>
<dbReference type="AlphaFoldDB" id="A0A5Q0GTV6"/>
<dbReference type="KEGG" id="ssyi:EKG83_05840"/>
<accession>A0A5Q0GTV6</accession>
<dbReference type="EMBL" id="CP034550">
    <property type="protein sequence ID" value="QFZ17055.1"/>
    <property type="molecule type" value="Genomic_DNA"/>
</dbReference>
<dbReference type="OrthoDB" id="7875217at2"/>
<name>A0A5Q0GTV6_SACSY</name>
<evidence type="ECO:0000313" key="2">
    <source>
        <dbReference type="Proteomes" id="UP000325787"/>
    </source>
</evidence>
<gene>
    <name evidence="1" type="ORF">EKG83_05840</name>
</gene>
<keyword evidence="2" id="KW-1185">Reference proteome</keyword>
<dbReference type="Proteomes" id="UP000325787">
    <property type="component" value="Chromosome"/>
</dbReference>